<dbReference type="Proteomes" id="UP000217954">
    <property type="component" value="Chromosome"/>
</dbReference>
<dbReference type="Pfam" id="PF10604">
    <property type="entry name" value="Polyketide_cyc2"/>
    <property type="match status" value="1"/>
</dbReference>
<dbReference type="Gene3D" id="3.30.530.20">
    <property type="match status" value="1"/>
</dbReference>
<keyword evidence="2" id="KW-1185">Reference proteome</keyword>
<dbReference type="InterPro" id="IPR023393">
    <property type="entry name" value="START-like_dom_sf"/>
</dbReference>
<reference evidence="1 2" key="2">
    <citation type="journal article" date="2017" name="Int. J. Syst. Evol. Microbiol.">
        <title>Mycobacterium stephanolepidis sp. nov., a rapidly growing species related to Mycobacterium chelonae, isolated from marine teleost fish, Stephanolepis cirrhifer.</title>
        <authorList>
            <person name="Fukano H."/>
            <person name="Wada S."/>
            <person name="Kurata O."/>
            <person name="Katayama K."/>
            <person name="Fujiwara N."/>
            <person name="Hoshino Y."/>
        </authorList>
    </citation>
    <scope>NUCLEOTIDE SEQUENCE [LARGE SCALE GENOMIC DNA]</scope>
    <source>
        <strain evidence="1 2">NJB0901</strain>
    </source>
</reference>
<dbReference type="RefSeq" id="WP_096501551.1">
    <property type="nucleotide sequence ID" value="NZ_AP018165.1"/>
</dbReference>
<dbReference type="CDD" id="cd07821">
    <property type="entry name" value="PYR_PYL_RCAR_like"/>
    <property type="match status" value="1"/>
</dbReference>
<dbReference type="SUPFAM" id="SSF55961">
    <property type="entry name" value="Bet v1-like"/>
    <property type="match status" value="1"/>
</dbReference>
<dbReference type="AlphaFoldDB" id="A0A1Z4EXX0"/>
<evidence type="ECO:0000313" key="1">
    <source>
        <dbReference type="EMBL" id="BAX97816.1"/>
    </source>
</evidence>
<gene>
    <name evidence="1" type="ORF">MSTE_02506</name>
</gene>
<reference evidence="2" key="1">
    <citation type="journal article" date="2017" name="Genome Announc.">
        <title>Complete Genome Sequence of Mycobacterium stephanolepidis.</title>
        <authorList>
            <person name="Fukano H."/>
            <person name="Yoshida M."/>
            <person name="Katayama Y."/>
            <person name="Omatsu T."/>
            <person name="Mizutani T."/>
            <person name="Kurata O."/>
            <person name="Wada S."/>
            <person name="Hoshino Y."/>
        </authorList>
    </citation>
    <scope>NUCLEOTIDE SEQUENCE [LARGE SCALE GENOMIC DNA]</scope>
    <source>
        <strain evidence="2">NJB0901</strain>
    </source>
</reference>
<protein>
    <recommendedName>
        <fullName evidence="3">Polyketide cyclase</fullName>
    </recommendedName>
</protein>
<evidence type="ECO:0008006" key="3">
    <source>
        <dbReference type="Google" id="ProtNLM"/>
    </source>
</evidence>
<dbReference type="OrthoDB" id="4545830at2"/>
<organism evidence="1 2">
    <name type="scientific">[Mycobacterium] stephanolepidis</name>
    <dbReference type="NCBI Taxonomy" id="1520670"/>
    <lineage>
        <taxon>Bacteria</taxon>
        <taxon>Bacillati</taxon>
        <taxon>Actinomycetota</taxon>
        <taxon>Actinomycetes</taxon>
        <taxon>Mycobacteriales</taxon>
        <taxon>Mycobacteriaceae</taxon>
        <taxon>Mycobacteroides</taxon>
    </lineage>
</organism>
<dbReference type="KEGG" id="mste:MSTE_02506"/>
<sequence length="151" mass="16748">MQTLEVRRTYAASITETFDWFSNAHNYTAAPFFRSCRLIQPGREAAFGSGAVRQLRFPFGIVQEEITQFDPPFSFQYRVVKSVPPVNHDGGEVALRETGAGTELVWTSTAELRLPVLAVPLTRIIFPALFGRAFTQVLDAAEMALAVKLPA</sequence>
<dbReference type="EMBL" id="AP018165">
    <property type="protein sequence ID" value="BAX97816.1"/>
    <property type="molecule type" value="Genomic_DNA"/>
</dbReference>
<accession>A0A1Z4EXX0</accession>
<proteinExistence type="predicted"/>
<evidence type="ECO:0000313" key="2">
    <source>
        <dbReference type="Proteomes" id="UP000217954"/>
    </source>
</evidence>
<name>A0A1Z4EXX0_9MYCO</name>
<dbReference type="InterPro" id="IPR019587">
    <property type="entry name" value="Polyketide_cyclase/dehydratase"/>
</dbReference>